<evidence type="ECO:0000256" key="2">
    <source>
        <dbReference type="ARBA" id="ARBA00022448"/>
    </source>
</evidence>
<keyword evidence="12" id="KW-1185">Reference proteome</keyword>
<name>W4Q1V1_9BACI</name>
<dbReference type="EMBL" id="BAUT01000016">
    <property type="protein sequence ID" value="GAE25942.1"/>
    <property type="molecule type" value="Genomic_DNA"/>
</dbReference>
<gene>
    <name evidence="11" type="ORF">JCM9140_1965</name>
</gene>
<keyword evidence="2" id="KW-0813">Transport</keyword>
<keyword evidence="6 9" id="KW-1133">Transmembrane helix</keyword>
<feature type="transmembrane region" description="Helical" evidence="9">
    <location>
        <begin position="136"/>
        <end position="160"/>
    </location>
</feature>
<dbReference type="Proteomes" id="UP000018890">
    <property type="component" value="Unassembled WGS sequence"/>
</dbReference>
<dbReference type="InterPro" id="IPR055348">
    <property type="entry name" value="DctQ"/>
</dbReference>
<dbReference type="RefSeq" id="WP_052002150.1">
    <property type="nucleotide sequence ID" value="NZ_BAUT01000016.1"/>
</dbReference>
<feature type="transmembrane region" description="Helical" evidence="9">
    <location>
        <begin position="91"/>
        <end position="116"/>
    </location>
</feature>
<dbReference type="Pfam" id="PF04290">
    <property type="entry name" value="DctQ"/>
    <property type="match status" value="1"/>
</dbReference>
<evidence type="ECO:0000256" key="1">
    <source>
        <dbReference type="ARBA" id="ARBA00004429"/>
    </source>
</evidence>
<evidence type="ECO:0000259" key="10">
    <source>
        <dbReference type="Pfam" id="PF04290"/>
    </source>
</evidence>
<keyword evidence="5 9" id="KW-0812">Transmembrane</keyword>
<dbReference type="OrthoDB" id="1807003at2"/>
<organism evidence="11 12">
    <name type="scientific">Halalkalibacter wakoensis JCM 9140</name>
    <dbReference type="NCBI Taxonomy" id="1236970"/>
    <lineage>
        <taxon>Bacteria</taxon>
        <taxon>Bacillati</taxon>
        <taxon>Bacillota</taxon>
        <taxon>Bacilli</taxon>
        <taxon>Bacillales</taxon>
        <taxon>Bacillaceae</taxon>
        <taxon>Halalkalibacter</taxon>
    </lineage>
</organism>
<dbReference type="AlphaFoldDB" id="W4Q1V1"/>
<comment type="subcellular location">
    <subcellularLocation>
        <location evidence="1">Cell inner membrane</location>
        <topology evidence="1">Multi-pass membrane protein</topology>
    </subcellularLocation>
</comment>
<accession>W4Q1V1</accession>
<evidence type="ECO:0000256" key="8">
    <source>
        <dbReference type="ARBA" id="ARBA00038436"/>
    </source>
</evidence>
<protein>
    <recommendedName>
        <fullName evidence="10">Tripartite ATP-independent periplasmic transporters DctQ component domain-containing protein</fullName>
    </recommendedName>
</protein>
<evidence type="ECO:0000313" key="12">
    <source>
        <dbReference type="Proteomes" id="UP000018890"/>
    </source>
</evidence>
<dbReference type="GO" id="GO:0022857">
    <property type="term" value="F:transmembrane transporter activity"/>
    <property type="evidence" value="ECO:0007669"/>
    <property type="project" value="TreeGrafter"/>
</dbReference>
<evidence type="ECO:0000313" key="11">
    <source>
        <dbReference type="EMBL" id="GAE25942.1"/>
    </source>
</evidence>
<feature type="transmembrane region" description="Helical" evidence="9">
    <location>
        <begin position="12"/>
        <end position="32"/>
    </location>
</feature>
<evidence type="ECO:0000256" key="7">
    <source>
        <dbReference type="ARBA" id="ARBA00023136"/>
    </source>
</evidence>
<dbReference type="InterPro" id="IPR007387">
    <property type="entry name" value="TRAP_DctQ"/>
</dbReference>
<feature type="domain" description="Tripartite ATP-independent periplasmic transporters DctQ component" evidence="10">
    <location>
        <begin position="28"/>
        <end position="159"/>
    </location>
</feature>
<reference evidence="11" key="1">
    <citation type="journal article" date="2014" name="Genome Announc.">
        <title>Draft Genome Sequences of Three Alkaliphilic Bacillus Strains, Bacillus wakoensis JCM 9140T, Bacillus akibai JCM 9157T, and Bacillus hemicellulosilyticus JCM 9152T.</title>
        <authorList>
            <person name="Yuki M."/>
            <person name="Oshima K."/>
            <person name="Suda W."/>
            <person name="Oshida Y."/>
            <person name="Kitamura K."/>
            <person name="Iida T."/>
            <person name="Hattori M."/>
            <person name="Ohkuma M."/>
        </authorList>
    </citation>
    <scope>NUCLEOTIDE SEQUENCE [LARGE SCALE GENOMIC DNA]</scope>
    <source>
        <strain evidence="11">JCM 9140</strain>
    </source>
</reference>
<evidence type="ECO:0000256" key="6">
    <source>
        <dbReference type="ARBA" id="ARBA00022989"/>
    </source>
</evidence>
<comment type="similarity">
    <text evidence="8">Belongs to the TRAP transporter small permease family.</text>
</comment>
<dbReference type="STRING" id="1236970.JCM9140_1965"/>
<evidence type="ECO:0000256" key="4">
    <source>
        <dbReference type="ARBA" id="ARBA00022519"/>
    </source>
</evidence>
<proteinExistence type="inferred from homology"/>
<dbReference type="PANTHER" id="PTHR35011">
    <property type="entry name" value="2,3-DIKETO-L-GULONATE TRAP TRANSPORTER SMALL PERMEASE PROTEIN YIAM"/>
    <property type="match status" value="1"/>
</dbReference>
<dbReference type="GO" id="GO:0005886">
    <property type="term" value="C:plasma membrane"/>
    <property type="evidence" value="ECO:0007669"/>
    <property type="project" value="UniProtKB-SubCell"/>
</dbReference>
<keyword evidence="3" id="KW-1003">Cell membrane</keyword>
<evidence type="ECO:0000256" key="9">
    <source>
        <dbReference type="SAM" id="Phobius"/>
    </source>
</evidence>
<evidence type="ECO:0000256" key="3">
    <source>
        <dbReference type="ARBA" id="ARBA00022475"/>
    </source>
</evidence>
<dbReference type="PANTHER" id="PTHR35011:SF10">
    <property type="entry name" value="TRAP TRANSPORTER SMALL PERMEASE PROTEIN"/>
    <property type="match status" value="1"/>
</dbReference>
<comment type="caution">
    <text evidence="11">The sequence shown here is derived from an EMBL/GenBank/DDBJ whole genome shotgun (WGS) entry which is preliminary data.</text>
</comment>
<keyword evidence="7 9" id="KW-0472">Membrane</keyword>
<dbReference type="GO" id="GO:0015740">
    <property type="term" value="P:C4-dicarboxylate transport"/>
    <property type="evidence" value="ECO:0007669"/>
    <property type="project" value="TreeGrafter"/>
</dbReference>
<evidence type="ECO:0000256" key="5">
    <source>
        <dbReference type="ARBA" id="ARBA00022692"/>
    </source>
</evidence>
<sequence length="173" mass="19693">MVLSKFRRWFDVTVSSLSFTGTVWIAILMIIIVSDVIGRGLFNSPIQGVPEIVKNSIVGLTFLQLAHVLREGRHIRTTVLYDRVNDRFKKVLDFSANIAGMIIFSLIFYATIRPAIQAYELGTFEGNIVRIPTFPTYLLILIGSLFMFLQFLILTIDLFTKKSSTEPIEKEEN</sequence>
<keyword evidence="4" id="KW-0997">Cell inner membrane</keyword>